<keyword evidence="5" id="KW-1185">Reference proteome</keyword>
<dbReference type="Gene3D" id="1.10.110.10">
    <property type="entry name" value="Plant lipid-transfer and hydrophobic proteins"/>
    <property type="match status" value="1"/>
</dbReference>
<reference evidence="4" key="1">
    <citation type="submission" date="2022-02" db="EMBL/GenBank/DDBJ databases">
        <authorList>
            <person name="Henning P.M."/>
            <person name="McCubbin A.G."/>
            <person name="Shore J.S."/>
        </authorList>
    </citation>
    <scope>NUCLEOTIDE SEQUENCE</scope>
    <source>
        <strain evidence="4">F60SS</strain>
        <tissue evidence="4">Leaves</tissue>
    </source>
</reference>
<proteinExistence type="inferred from homology"/>
<gene>
    <name evidence="4" type="ORF">Tsubulata_043879</name>
</gene>
<dbReference type="InterPro" id="IPR051636">
    <property type="entry name" value="Plant_LTP/defense-related"/>
</dbReference>
<sequence length="112" mass="11582">MASSRALVSAALLISINLLFFTLTPSSNGGCPRDTLKVRLCANVLGGLVNIVLGPQNPCCSLVSGLVDLDAAVCLCTVIKANVLGIINLQVPVDLSVLLNSCGKDLPRGFQC</sequence>
<dbReference type="SMART" id="SM00499">
    <property type="entry name" value="AAI"/>
    <property type="match status" value="1"/>
</dbReference>
<dbReference type="InterPro" id="IPR016140">
    <property type="entry name" value="Bifunc_inhib/LTP/seed_store"/>
</dbReference>
<dbReference type="AlphaFoldDB" id="A0A9Q0IZD8"/>
<dbReference type="Pfam" id="PF14547">
    <property type="entry name" value="Hydrophob_seed"/>
    <property type="match status" value="1"/>
</dbReference>
<dbReference type="PANTHER" id="PTHR31731">
    <property type="match status" value="1"/>
</dbReference>
<keyword evidence="2" id="KW-0732">Signal</keyword>
<comment type="similarity">
    <text evidence="1">Belongs to the plant LTP family. PEARLI1 subfamily.</text>
</comment>
<evidence type="ECO:0000256" key="1">
    <source>
        <dbReference type="ARBA" id="ARBA00008965"/>
    </source>
</evidence>
<feature type="signal peptide" evidence="2">
    <location>
        <begin position="1"/>
        <end position="29"/>
    </location>
</feature>
<organism evidence="4 5">
    <name type="scientific">Turnera subulata</name>
    <dbReference type="NCBI Taxonomy" id="218843"/>
    <lineage>
        <taxon>Eukaryota</taxon>
        <taxon>Viridiplantae</taxon>
        <taxon>Streptophyta</taxon>
        <taxon>Embryophyta</taxon>
        <taxon>Tracheophyta</taxon>
        <taxon>Spermatophyta</taxon>
        <taxon>Magnoliopsida</taxon>
        <taxon>eudicotyledons</taxon>
        <taxon>Gunneridae</taxon>
        <taxon>Pentapetalae</taxon>
        <taxon>rosids</taxon>
        <taxon>fabids</taxon>
        <taxon>Malpighiales</taxon>
        <taxon>Passifloraceae</taxon>
        <taxon>Turnera</taxon>
    </lineage>
</organism>
<dbReference type="InterPro" id="IPR036312">
    <property type="entry name" value="Bifun_inhib/LTP/seed_sf"/>
</dbReference>
<feature type="domain" description="Bifunctional inhibitor/plant lipid transfer protein/seed storage helical" evidence="3">
    <location>
        <begin position="31"/>
        <end position="112"/>
    </location>
</feature>
<name>A0A9Q0IZD8_9ROSI</name>
<accession>A0A9Q0IZD8</accession>
<feature type="chain" id="PRO_5040269673" description="Bifunctional inhibitor/plant lipid transfer protein/seed storage helical domain-containing protein" evidence="2">
    <location>
        <begin position="30"/>
        <end position="112"/>
    </location>
</feature>
<protein>
    <recommendedName>
        <fullName evidence="3">Bifunctional inhibitor/plant lipid transfer protein/seed storage helical domain-containing protein</fullName>
    </recommendedName>
</protein>
<dbReference type="CDD" id="cd01958">
    <property type="entry name" value="HPS_like"/>
    <property type="match status" value="1"/>
</dbReference>
<reference evidence="4" key="2">
    <citation type="journal article" date="2023" name="Plants (Basel)">
        <title>Annotation of the Turnera subulata (Passifloraceae) Draft Genome Reveals the S-Locus Evolved after the Divergence of Turneroideae from Passifloroideae in a Stepwise Manner.</title>
        <authorList>
            <person name="Henning P.M."/>
            <person name="Roalson E.H."/>
            <person name="Mir W."/>
            <person name="McCubbin A.G."/>
            <person name="Shore J.S."/>
        </authorList>
    </citation>
    <scope>NUCLEOTIDE SEQUENCE</scope>
    <source>
        <strain evidence="4">F60SS</strain>
    </source>
</reference>
<dbReference type="OrthoDB" id="696558at2759"/>
<evidence type="ECO:0000256" key="2">
    <source>
        <dbReference type="SAM" id="SignalP"/>
    </source>
</evidence>
<evidence type="ECO:0000313" key="5">
    <source>
        <dbReference type="Proteomes" id="UP001141552"/>
    </source>
</evidence>
<dbReference type="SUPFAM" id="SSF47699">
    <property type="entry name" value="Bifunctional inhibitor/lipid-transfer protein/seed storage 2S albumin"/>
    <property type="match status" value="1"/>
</dbReference>
<evidence type="ECO:0000259" key="3">
    <source>
        <dbReference type="SMART" id="SM00499"/>
    </source>
</evidence>
<dbReference type="InterPro" id="IPR027923">
    <property type="entry name" value="Hydrophob_seed_dom"/>
</dbReference>
<dbReference type="Proteomes" id="UP001141552">
    <property type="component" value="Unassembled WGS sequence"/>
</dbReference>
<evidence type="ECO:0000313" key="4">
    <source>
        <dbReference type="EMBL" id="KAJ4822317.1"/>
    </source>
</evidence>
<comment type="caution">
    <text evidence="4">The sequence shown here is derived from an EMBL/GenBank/DDBJ whole genome shotgun (WGS) entry which is preliminary data.</text>
</comment>
<dbReference type="EMBL" id="JAKUCV010007707">
    <property type="protein sequence ID" value="KAJ4822317.1"/>
    <property type="molecule type" value="Genomic_DNA"/>
</dbReference>